<dbReference type="Gene3D" id="1.10.630.10">
    <property type="entry name" value="Cytochrome P450"/>
    <property type="match status" value="1"/>
</dbReference>
<keyword evidence="4 7" id="KW-0560">Oxidoreductase</keyword>
<evidence type="ECO:0000313" key="9">
    <source>
        <dbReference type="Proteomes" id="UP000182229"/>
    </source>
</evidence>
<dbReference type="OrthoDB" id="5499192at2"/>
<keyword evidence="9" id="KW-1185">Reference proteome</keyword>
<dbReference type="InterPro" id="IPR002397">
    <property type="entry name" value="Cyt_P450_B"/>
</dbReference>
<comment type="similarity">
    <text evidence="1 7">Belongs to the cytochrome P450 family.</text>
</comment>
<organism evidence="8 9">
    <name type="scientific">Cystobacter ferrugineus</name>
    <dbReference type="NCBI Taxonomy" id="83449"/>
    <lineage>
        <taxon>Bacteria</taxon>
        <taxon>Pseudomonadati</taxon>
        <taxon>Myxococcota</taxon>
        <taxon>Myxococcia</taxon>
        <taxon>Myxococcales</taxon>
        <taxon>Cystobacterineae</taxon>
        <taxon>Archangiaceae</taxon>
        <taxon>Cystobacter</taxon>
    </lineage>
</organism>
<dbReference type="PANTHER" id="PTHR46696">
    <property type="entry name" value="P450, PUTATIVE (EUROFUNG)-RELATED"/>
    <property type="match status" value="1"/>
</dbReference>
<dbReference type="InterPro" id="IPR001128">
    <property type="entry name" value="Cyt_P450"/>
</dbReference>
<dbReference type="RefSeq" id="WP_071904823.1">
    <property type="nucleotide sequence ID" value="NZ_MPIN01000022.1"/>
</dbReference>
<proteinExistence type="inferred from homology"/>
<dbReference type="Proteomes" id="UP000182229">
    <property type="component" value="Unassembled WGS sequence"/>
</dbReference>
<keyword evidence="2 7" id="KW-0349">Heme</keyword>
<dbReference type="GO" id="GO:0016705">
    <property type="term" value="F:oxidoreductase activity, acting on paired donors, with incorporation or reduction of molecular oxygen"/>
    <property type="evidence" value="ECO:0007669"/>
    <property type="project" value="InterPro"/>
</dbReference>
<dbReference type="GO" id="GO:0004497">
    <property type="term" value="F:monooxygenase activity"/>
    <property type="evidence" value="ECO:0007669"/>
    <property type="project" value="UniProtKB-KW"/>
</dbReference>
<name>A0A1L9AVV7_9BACT</name>
<dbReference type="GO" id="GO:0020037">
    <property type="term" value="F:heme binding"/>
    <property type="evidence" value="ECO:0007669"/>
    <property type="project" value="InterPro"/>
</dbReference>
<gene>
    <name evidence="8" type="ORF">BON30_45095</name>
</gene>
<dbReference type="PANTHER" id="PTHR46696:SF1">
    <property type="entry name" value="CYTOCHROME P450 YJIB-RELATED"/>
    <property type="match status" value="1"/>
</dbReference>
<evidence type="ECO:0000256" key="4">
    <source>
        <dbReference type="ARBA" id="ARBA00023002"/>
    </source>
</evidence>
<dbReference type="InterPro" id="IPR017972">
    <property type="entry name" value="Cyt_P450_CS"/>
</dbReference>
<accession>A0A1L9AVV7</accession>
<dbReference type="FunFam" id="1.10.630.10:FF:000018">
    <property type="entry name" value="Cytochrome P450 monooxygenase"/>
    <property type="match status" value="1"/>
</dbReference>
<dbReference type="PRINTS" id="PR00359">
    <property type="entry name" value="BP450"/>
</dbReference>
<reference evidence="8 9" key="2">
    <citation type="submission" date="2016-12" db="EMBL/GenBank/DDBJ databases">
        <title>Draft Genome Sequence of Cystobacter ferrugineus Strain Cbfe23.</title>
        <authorList>
            <person name="Akbar S."/>
            <person name="Dowd S.E."/>
            <person name="Stevens D.C."/>
        </authorList>
    </citation>
    <scope>NUCLEOTIDE SEQUENCE [LARGE SCALE GENOMIC DNA]</scope>
    <source>
        <strain evidence="8 9">Cbfe23</strain>
    </source>
</reference>
<evidence type="ECO:0000256" key="6">
    <source>
        <dbReference type="ARBA" id="ARBA00023033"/>
    </source>
</evidence>
<evidence type="ECO:0000256" key="5">
    <source>
        <dbReference type="ARBA" id="ARBA00023004"/>
    </source>
</evidence>
<comment type="caution">
    <text evidence="8">The sequence shown here is derived from an EMBL/GenBank/DDBJ whole genome shotgun (WGS) entry which is preliminary data.</text>
</comment>
<dbReference type="PRINTS" id="PR00385">
    <property type="entry name" value="P450"/>
</dbReference>
<evidence type="ECO:0000313" key="8">
    <source>
        <dbReference type="EMBL" id="OJH34141.1"/>
    </source>
</evidence>
<dbReference type="GO" id="GO:0005506">
    <property type="term" value="F:iron ion binding"/>
    <property type="evidence" value="ECO:0007669"/>
    <property type="project" value="InterPro"/>
</dbReference>
<sequence>MSAPLNLMAPDVRANPYPLYAELRRRPVCQVEPGGMWAVSRHDDVVAVLKDTRRFSSAGLGRSFLPPWLERNPVAASLVMKDPPEHTRLRGLVSRAFSGAALQRLEAQVRAIAEELAEAVVRQQEVDFVAAFSLRLPVRVLSLLFGLEPELWPRMRVWADDLLSIPASHPTPERREEIRQSLEEMERCFQALLASRRAAPGEDLVSELLGAEGLTDDERMSFLFSLLPAGFETTAHLLSNTVLVLTRHPREAERVIAEPRLIPRLIEEVLRYEPPAQSSLRLVTEDTEVGGVRVPRGALVAVLLGSAMRDEQRYPEADRFDLDREGQGHLPFGHGIHFCLGAQLARMEARLGLEALLARIRGVSLTRQEVSWSQSYIARGPLRLPVRFEPRADDFHTQPPRG</sequence>
<dbReference type="AlphaFoldDB" id="A0A1L9AVV7"/>
<dbReference type="CDD" id="cd11078">
    <property type="entry name" value="CYP130-like"/>
    <property type="match status" value="1"/>
</dbReference>
<dbReference type="STRING" id="83449.BON30_45095"/>
<dbReference type="EMBL" id="MPIN01000022">
    <property type="protein sequence ID" value="OJH34141.1"/>
    <property type="molecule type" value="Genomic_DNA"/>
</dbReference>
<evidence type="ECO:0000256" key="3">
    <source>
        <dbReference type="ARBA" id="ARBA00022723"/>
    </source>
</evidence>
<reference evidence="9" key="1">
    <citation type="submission" date="2016-11" db="EMBL/GenBank/DDBJ databases">
        <authorList>
            <person name="Shukria A."/>
            <person name="Stevens D.C."/>
        </authorList>
    </citation>
    <scope>NUCLEOTIDE SEQUENCE [LARGE SCALE GENOMIC DNA]</scope>
    <source>
        <strain evidence="9">Cbfe23</strain>
    </source>
</reference>
<evidence type="ECO:0000256" key="1">
    <source>
        <dbReference type="ARBA" id="ARBA00010617"/>
    </source>
</evidence>
<keyword evidence="5 7" id="KW-0408">Iron</keyword>
<evidence type="ECO:0000256" key="7">
    <source>
        <dbReference type="RuleBase" id="RU000461"/>
    </source>
</evidence>
<dbReference type="PROSITE" id="PS00086">
    <property type="entry name" value="CYTOCHROME_P450"/>
    <property type="match status" value="1"/>
</dbReference>
<keyword evidence="6 7" id="KW-0503">Monooxygenase</keyword>
<dbReference type="Pfam" id="PF00067">
    <property type="entry name" value="p450"/>
    <property type="match status" value="1"/>
</dbReference>
<dbReference type="SUPFAM" id="SSF48264">
    <property type="entry name" value="Cytochrome P450"/>
    <property type="match status" value="1"/>
</dbReference>
<evidence type="ECO:0008006" key="10">
    <source>
        <dbReference type="Google" id="ProtNLM"/>
    </source>
</evidence>
<dbReference type="InterPro" id="IPR036396">
    <property type="entry name" value="Cyt_P450_sf"/>
</dbReference>
<keyword evidence="3 7" id="KW-0479">Metal-binding</keyword>
<protein>
    <recommendedName>
        <fullName evidence="10">Cytochrome</fullName>
    </recommendedName>
</protein>
<evidence type="ECO:0000256" key="2">
    <source>
        <dbReference type="ARBA" id="ARBA00022617"/>
    </source>
</evidence>